<dbReference type="InterPro" id="IPR002048">
    <property type="entry name" value="EF_hand_dom"/>
</dbReference>
<dbReference type="PANTHER" id="PTHR36151">
    <property type="entry name" value="BLR2777 PROTEIN"/>
    <property type="match status" value="1"/>
</dbReference>
<evidence type="ECO:0000259" key="2">
    <source>
        <dbReference type="PROSITE" id="PS50222"/>
    </source>
</evidence>
<dbReference type="KEGG" id="spad:DVK44_35370"/>
<evidence type="ECO:0000313" key="3">
    <source>
        <dbReference type="EMBL" id="AXG82145.1"/>
    </source>
</evidence>
<dbReference type="CDD" id="cd00051">
    <property type="entry name" value="EFh"/>
    <property type="match status" value="1"/>
</dbReference>
<gene>
    <name evidence="3" type="ORF">DVK44_35370</name>
</gene>
<dbReference type="SUPFAM" id="SSF47473">
    <property type="entry name" value="EF-hand"/>
    <property type="match status" value="1"/>
</dbReference>
<dbReference type="EMBL" id="CP031194">
    <property type="protein sequence ID" value="AXG82145.1"/>
    <property type="molecule type" value="Genomic_DNA"/>
</dbReference>
<feature type="domain" description="EF-hand" evidence="2">
    <location>
        <begin position="421"/>
        <end position="456"/>
    </location>
</feature>
<dbReference type="PROSITE" id="PS00018">
    <property type="entry name" value="EF_HAND_1"/>
    <property type="match status" value="1"/>
</dbReference>
<dbReference type="InterPro" id="IPR018247">
    <property type="entry name" value="EF_Hand_1_Ca_BS"/>
</dbReference>
<dbReference type="Pfam" id="PF09995">
    <property type="entry name" value="MPAB_Lcp_cat"/>
    <property type="match status" value="1"/>
</dbReference>
<sequence length="470" mass="50695">MSDIPGQSGPRDPAPAPASAAFPGPDSVAWRYVGQWRLLTVLGRALVLETAHPVVGAGVAAFSTYRYHPWRRAVQTLLSLQRVVYLDPRGREKEAARLTRLHRHIKGVDDEGRRFDALDPEARAWVHLTLFEAIVTMCRAGGDPLDAGDEERLYEEWRAYGRVIGLDDAVVPATVAEFWTYFERMTRERLGVSRGLRDLVAAVTGDFPPPAQLGFLPDPVWRVLRGVGAGAYMEMTAALLEPELRERLGLRMRPGAPALAAVVCRAAAAVDRLAPPALRYMPVAAAAITAERQLRRELERGAGRAGAAGPETVHGFLDQTGDGFIGWADLAAVARVLAGRLELDEERETALYDAFHTWWQELRATLDTDGDGVVSEAEYAAAGPGGAALRAAMDTVAAAVDRDGDGFVDQAEYTRLLGGGLRPAELLSSFRQLDTDGDGRVTVAEFAAGLGAFFTGRGGSPVGRHLLGRA</sequence>
<keyword evidence="4" id="KW-1185">Reference proteome</keyword>
<feature type="region of interest" description="Disordered" evidence="1">
    <location>
        <begin position="1"/>
        <end position="20"/>
    </location>
</feature>
<evidence type="ECO:0000256" key="1">
    <source>
        <dbReference type="SAM" id="MobiDB-lite"/>
    </source>
</evidence>
<dbReference type="InterPro" id="IPR011992">
    <property type="entry name" value="EF-hand-dom_pair"/>
</dbReference>
<dbReference type="SMART" id="SM00054">
    <property type="entry name" value="EFh"/>
    <property type="match status" value="3"/>
</dbReference>
<evidence type="ECO:0000313" key="4">
    <source>
        <dbReference type="Proteomes" id="UP000253868"/>
    </source>
</evidence>
<dbReference type="GO" id="GO:0016491">
    <property type="term" value="F:oxidoreductase activity"/>
    <property type="evidence" value="ECO:0007669"/>
    <property type="project" value="InterPro"/>
</dbReference>
<dbReference type="Proteomes" id="UP000253868">
    <property type="component" value="Chromosome"/>
</dbReference>
<organism evidence="3 4">
    <name type="scientific">Streptomyces paludis</name>
    <dbReference type="NCBI Taxonomy" id="2282738"/>
    <lineage>
        <taxon>Bacteria</taxon>
        <taxon>Bacillati</taxon>
        <taxon>Actinomycetota</taxon>
        <taxon>Actinomycetes</taxon>
        <taxon>Kitasatosporales</taxon>
        <taxon>Streptomycetaceae</taxon>
        <taxon>Streptomyces</taxon>
    </lineage>
</organism>
<dbReference type="Pfam" id="PF13499">
    <property type="entry name" value="EF-hand_7"/>
    <property type="match status" value="1"/>
</dbReference>
<protein>
    <submittedName>
        <fullName evidence="3">DUF2236 domain-containing protein</fullName>
    </submittedName>
</protein>
<dbReference type="Gene3D" id="1.10.238.10">
    <property type="entry name" value="EF-hand"/>
    <property type="match status" value="1"/>
</dbReference>
<dbReference type="InterPro" id="IPR018713">
    <property type="entry name" value="MPAB/Lcp_cat_dom"/>
</dbReference>
<dbReference type="GO" id="GO:0005509">
    <property type="term" value="F:calcium ion binding"/>
    <property type="evidence" value="ECO:0007669"/>
    <property type="project" value="InterPro"/>
</dbReference>
<dbReference type="PANTHER" id="PTHR36151:SF3">
    <property type="entry name" value="ER-BOUND OXYGENASE MPAB_MPAB'_RUBBER OXYGENASE CATALYTIC DOMAIN-CONTAINING PROTEIN"/>
    <property type="match status" value="1"/>
</dbReference>
<dbReference type="PROSITE" id="PS50222">
    <property type="entry name" value="EF_HAND_2"/>
    <property type="match status" value="1"/>
</dbReference>
<dbReference type="RefSeq" id="WP_114664685.1">
    <property type="nucleotide sequence ID" value="NZ_CP031194.1"/>
</dbReference>
<accession>A0A345HZM1</accession>
<dbReference type="OrthoDB" id="3456672at2"/>
<dbReference type="AlphaFoldDB" id="A0A345HZM1"/>
<reference evidence="4" key="1">
    <citation type="submission" date="2018-07" db="EMBL/GenBank/DDBJ databases">
        <authorList>
            <person name="Zhao J."/>
        </authorList>
    </citation>
    <scope>NUCLEOTIDE SEQUENCE [LARGE SCALE GENOMIC DNA]</scope>
    <source>
        <strain evidence="4">GSSD-12</strain>
    </source>
</reference>
<name>A0A345HZM1_9ACTN</name>
<proteinExistence type="predicted"/>